<gene>
    <name evidence="2" type="ORF">N0V91_008698</name>
</gene>
<dbReference type="AlphaFoldDB" id="A0A9W9D469"/>
<dbReference type="EMBL" id="JAPEVA010000089">
    <property type="protein sequence ID" value="KAJ4400444.1"/>
    <property type="molecule type" value="Genomic_DNA"/>
</dbReference>
<feature type="compositionally biased region" description="Basic and acidic residues" evidence="1">
    <location>
        <begin position="168"/>
        <end position="177"/>
    </location>
</feature>
<comment type="caution">
    <text evidence="2">The sequence shown here is derived from an EMBL/GenBank/DDBJ whole genome shotgun (WGS) entry which is preliminary data.</text>
</comment>
<keyword evidence="3" id="KW-1185">Reference proteome</keyword>
<protein>
    <submittedName>
        <fullName evidence="2">Uncharacterized protein</fullName>
    </submittedName>
</protein>
<evidence type="ECO:0000313" key="3">
    <source>
        <dbReference type="Proteomes" id="UP001140510"/>
    </source>
</evidence>
<accession>A0A9W9D469</accession>
<organism evidence="2 3">
    <name type="scientific">Didymella pomorum</name>
    <dbReference type="NCBI Taxonomy" id="749634"/>
    <lineage>
        <taxon>Eukaryota</taxon>
        <taxon>Fungi</taxon>
        <taxon>Dikarya</taxon>
        <taxon>Ascomycota</taxon>
        <taxon>Pezizomycotina</taxon>
        <taxon>Dothideomycetes</taxon>
        <taxon>Pleosporomycetidae</taxon>
        <taxon>Pleosporales</taxon>
        <taxon>Pleosporineae</taxon>
        <taxon>Didymellaceae</taxon>
        <taxon>Didymella</taxon>
    </lineage>
</organism>
<evidence type="ECO:0000313" key="2">
    <source>
        <dbReference type="EMBL" id="KAJ4400444.1"/>
    </source>
</evidence>
<sequence length="192" mass="22100">MTRRIVDNAGKLSVLPLLEIPFECHNEYIGQYCIRTTKPLSNYKTYIGLGLGGYVTSGPAPLVILHETDKFDMYMATDTMDKRLIITATRALTYPISKRGIEQLKRDIPLFCLLCEPGSVDGKLKYCTNNFHYDHYHNFHKIKARNVCGRCHFPGYDTIWSVPKTPDTEVERKRDNHLQTSPHRPLLFPDEP</sequence>
<proteinExistence type="predicted"/>
<name>A0A9W9D469_9PLEO</name>
<evidence type="ECO:0000256" key="1">
    <source>
        <dbReference type="SAM" id="MobiDB-lite"/>
    </source>
</evidence>
<dbReference type="Proteomes" id="UP001140510">
    <property type="component" value="Unassembled WGS sequence"/>
</dbReference>
<feature type="region of interest" description="Disordered" evidence="1">
    <location>
        <begin position="168"/>
        <end position="192"/>
    </location>
</feature>
<reference evidence="2" key="1">
    <citation type="submission" date="2022-10" db="EMBL/GenBank/DDBJ databases">
        <title>Tapping the CABI collections for fungal endophytes: first genome assemblies for Collariella, Neodidymelliopsis, Ascochyta clinopodiicola, Didymella pomorum, Didymosphaeria variabile, Neocosmospora piperis and Neocucurbitaria cava.</title>
        <authorList>
            <person name="Hill R."/>
        </authorList>
    </citation>
    <scope>NUCLEOTIDE SEQUENCE</scope>
    <source>
        <strain evidence="2">IMI 355091</strain>
    </source>
</reference>